<dbReference type="EMBL" id="SAEB01000012">
    <property type="protein sequence ID" value="RVD81363.1"/>
    <property type="molecule type" value="Genomic_DNA"/>
</dbReference>
<comment type="caution">
    <text evidence="1">The sequence shown here is derived from an EMBL/GenBank/DDBJ whole genome shotgun (WGS) entry which is preliminary data.</text>
</comment>
<dbReference type="VEuPathDB" id="FungiDB:DFL_009229"/>
<accession>A0A436ZRC8</accession>
<gene>
    <name evidence="1" type="ORF">DFL_009229</name>
</gene>
<proteinExistence type="predicted"/>
<sequence length="126" mass="14205">MKERERQNKPSTIEYFDSQWHLKLPSSVEITQPIEDIPAEARPLILEPAVAAAKGRLPGAPNKRKREDDPGTFVIRTYGAEGSYRPWSEWKKCGYCRQATVPAHNARSCPKKKVDIAAAFNCPKLV</sequence>
<dbReference type="AlphaFoldDB" id="A0A436ZRC8"/>
<dbReference type="Proteomes" id="UP000283090">
    <property type="component" value="Unassembled WGS sequence"/>
</dbReference>
<reference evidence="1 2" key="1">
    <citation type="submission" date="2019-01" db="EMBL/GenBank/DDBJ databases">
        <title>Intercellular communication is required for trap formation in the nematode-trapping fungus Duddingtonia flagrans.</title>
        <authorList>
            <person name="Youssar L."/>
            <person name="Wernet V."/>
            <person name="Hensel N."/>
            <person name="Hildebrandt H.-G."/>
            <person name="Fischer R."/>
        </authorList>
    </citation>
    <scope>NUCLEOTIDE SEQUENCE [LARGE SCALE GENOMIC DNA]</scope>
    <source>
        <strain evidence="1 2">CBS H-5679</strain>
    </source>
</reference>
<dbReference type="RefSeq" id="XP_067486907.1">
    <property type="nucleotide sequence ID" value="XM_067639083.1"/>
</dbReference>
<dbReference type="GeneID" id="93591540"/>
<organism evidence="1 2">
    <name type="scientific">Arthrobotrys flagrans</name>
    <name type="common">Nematode-trapping fungus</name>
    <name type="synonym">Trichothecium flagrans</name>
    <dbReference type="NCBI Taxonomy" id="97331"/>
    <lineage>
        <taxon>Eukaryota</taxon>
        <taxon>Fungi</taxon>
        <taxon>Dikarya</taxon>
        <taxon>Ascomycota</taxon>
        <taxon>Pezizomycotina</taxon>
        <taxon>Orbiliomycetes</taxon>
        <taxon>Orbiliales</taxon>
        <taxon>Orbiliaceae</taxon>
        <taxon>Arthrobotrys</taxon>
    </lineage>
</organism>
<keyword evidence="2" id="KW-1185">Reference proteome</keyword>
<evidence type="ECO:0000313" key="1">
    <source>
        <dbReference type="EMBL" id="RVD81363.1"/>
    </source>
</evidence>
<evidence type="ECO:0000313" key="2">
    <source>
        <dbReference type="Proteomes" id="UP000283090"/>
    </source>
</evidence>
<protein>
    <submittedName>
        <fullName evidence="1">Uncharacterized protein</fullName>
    </submittedName>
</protein>
<name>A0A436ZRC8_ARTFL</name>